<proteinExistence type="predicted"/>
<keyword evidence="1" id="KW-0472">Membrane</keyword>
<keyword evidence="2" id="KW-0934">Plastid</keyword>
<geneLocation type="plastid" evidence="2"/>
<gene>
    <name evidence="2" type="primary">atpG</name>
</gene>
<evidence type="ECO:0000256" key="1">
    <source>
        <dbReference type="SAM" id="Phobius"/>
    </source>
</evidence>
<evidence type="ECO:0000313" key="2">
    <source>
        <dbReference type="EMBL" id="AYO28218.1"/>
    </source>
</evidence>
<dbReference type="AlphaFoldDB" id="A0A3G2QYL7"/>
<accession>A0A3G2QYL7</accession>
<protein>
    <submittedName>
        <fullName evidence="2">ATP synthase CF0 B' subunit</fullName>
    </submittedName>
</protein>
<dbReference type="EMBL" id="MH795129">
    <property type="protein sequence ID" value="AYO28218.1"/>
    <property type="molecule type" value="Genomic_DNA"/>
</dbReference>
<feature type="transmembrane region" description="Helical" evidence="1">
    <location>
        <begin position="20"/>
        <end position="40"/>
    </location>
</feature>
<sequence>MSLLDTFILSKSGLFDFDLTFFTETAEFIFLSFIVTFFFISPISKQLDERAEFINKNLRKSMFYITYSYEKIIFSVGLLTSEITEMTRQVKLMKTYSYENLENEVFVVQQEIGKLLSKLKGDLSIQSAYLFSNLINDVVSLSDMFYSKKFKI</sequence>
<keyword evidence="1" id="KW-0812">Transmembrane</keyword>
<reference evidence="2" key="1">
    <citation type="submission" date="2018-08" db="EMBL/GenBank/DDBJ databases">
        <title>Comparative Plastid Genomics of Synurophyceae: Evolutionary Evidence of Lateral Gene Transfer and Inverted Repeat Dynamics.</title>
        <authorList>
            <person name="Kim J.I."/>
            <person name="Shin H."/>
            <person name="Skaloud P."/>
            <person name="Jung J."/>
            <person name="Yoon H.S."/>
            <person name="Archibald J.M."/>
            <person name="Shin W."/>
        </authorList>
    </citation>
    <scope>NUCLEOTIDE SEQUENCE</scope>
    <source>
        <strain evidence="2">FBCC200022</strain>
    </source>
</reference>
<keyword evidence="1" id="KW-1133">Transmembrane helix</keyword>
<organism evidence="2">
    <name type="scientific">Synura sphagnicola</name>
    <dbReference type="NCBI Taxonomy" id="52556"/>
    <lineage>
        <taxon>Eukaryota</taxon>
        <taxon>Sar</taxon>
        <taxon>Stramenopiles</taxon>
        <taxon>Ochrophyta</taxon>
        <taxon>Synurophyceae</taxon>
        <taxon>Synurales</taxon>
        <taxon>Mallomonadaceae</taxon>
        <taxon>Synura</taxon>
    </lineage>
</organism>
<name>A0A3G2QYL7_9STRA</name>